<evidence type="ECO:0000256" key="2">
    <source>
        <dbReference type="ARBA" id="ARBA00023285"/>
    </source>
</evidence>
<proteinExistence type="predicted"/>
<keyword evidence="5" id="KW-1185">Reference proteome</keyword>
<gene>
    <name evidence="4" type="ORF">Dthio_PD2791</name>
</gene>
<keyword evidence="2" id="KW-0170">Cobalt</keyword>
<dbReference type="PANTHER" id="PTHR45833:SF1">
    <property type="entry name" value="METHIONINE SYNTHASE"/>
    <property type="match status" value="1"/>
</dbReference>
<dbReference type="RefSeq" id="WP_008868507.1">
    <property type="nucleotide sequence ID" value="NZ_ACJN02000001.1"/>
</dbReference>
<dbReference type="InterPro" id="IPR036594">
    <property type="entry name" value="Meth_synthase_dom"/>
</dbReference>
<dbReference type="Gene3D" id="1.10.1240.10">
    <property type="entry name" value="Methionine synthase domain"/>
    <property type="match status" value="1"/>
</dbReference>
<keyword evidence="1" id="KW-0479">Metal-binding</keyword>
<dbReference type="AlphaFoldDB" id="D6SL14"/>
<reference evidence="4" key="1">
    <citation type="submission" date="2010-05" db="EMBL/GenBank/DDBJ databases">
        <title>The draft genome of Desulfonatronospira thiodismutans ASO3-1.</title>
        <authorList>
            <consortium name="US DOE Joint Genome Institute (JGI-PGF)"/>
            <person name="Lucas S."/>
            <person name="Copeland A."/>
            <person name="Lapidus A."/>
            <person name="Cheng J.-F."/>
            <person name="Bruce D."/>
            <person name="Goodwin L."/>
            <person name="Pitluck S."/>
            <person name="Chertkov O."/>
            <person name="Brettin T."/>
            <person name="Detter J.C."/>
            <person name="Han C."/>
            <person name="Land M.L."/>
            <person name="Hauser L."/>
            <person name="Kyrpides N."/>
            <person name="Mikhailova N."/>
            <person name="Muyzer G."/>
            <person name="Woyke T."/>
        </authorList>
    </citation>
    <scope>NUCLEOTIDE SEQUENCE [LARGE SCALE GENOMIC DNA]</scope>
    <source>
        <strain evidence="4">ASO3-1</strain>
    </source>
</reference>
<dbReference type="GO" id="GO:0046653">
    <property type="term" value="P:tetrahydrofolate metabolic process"/>
    <property type="evidence" value="ECO:0007669"/>
    <property type="project" value="TreeGrafter"/>
</dbReference>
<feature type="domain" description="B12-binding" evidence="3">
    <location>
        <begin position="117"/>
        <end position="239"/>
    </location>
</feature>
<dbReference type="InterPro" id="IPR050554">
    <property type="entry name" value="Met_Synthase/Corrinoid"/>
</dbReference>
<dbReference type="InterPro" id="IPR006158">
    <property type="entry name" value="Cobalamin-bd"/>
</dbReference>
<evidence type="ECO:0000256" key="1">
    <source>
        <dbReference type="ARBA" id="ARBA00022723"/>
    </source>
</evidence>
<dbReference type="Proteomes" id="UP000005496">
    <property type="component" value="Unassembled WGS sequence"/>
</dbReference>
<protein>
    <submittedName>
        <fullName evidence="4">Cobalamin B12-binding domain protein</fullName>
    </submittedName>
</protein>
<dbReference type="SUPFAM" id="SSF52242">
    <property type="entry name" value="Cobalamin (vitamin B12)-binding domain"/>
    <property type="match status" value="1"/>
</dbReference>
<dbReference type="GO" id="GO:0050667">
    <property type="term" value="P:homocysteine metabolic process"/>
    <property type="evidence" value="ECO:0007669"/>
    <property type="project" value="TreeGrafter"/>
</dbReference>
<dbReference type="InterPro" id="IPR003759">
    <property type="entry name" value="Cbl-bd_cap"/>
</dbReference>
<dbReference type="GO" id="GO:0046872">
    <property type="term" value="F:metal ion binding"/>
    <property type="evidence" value="ECO:0007669"/>
    <property type="project" value="UniProtKB-KW"/>
</dbReference>
<dbReference type="Pfam" id="PF02607">
    <property type="entry name" value="B12-binding_2"/>
    <property type="match status" value="1"/>
</dbReference>
<dbReference type="Gene3D" id="3.40.50.280">
    <property type="entry name" value="Cobalamin-binding domain"/>
    <property type="match status" value="1"/>
</dbReference>
<dbReference type="PROSITE" id="PS51332">
    <property type="entry name" value="B12_BINDING"/>
    <property type="match status" value="1"/>
</dbReference>
<accession>D6SL14</accession>
<organism evidence="4 5">
    <name type="scientific">Desulfonatronospira thiodismutans ASO3-1</name>
    <dbReference type="NCBI Taxonomy" id="555779"/>
    <lineage>
        <taxon>Bacteria</taxon>
        <taxon>Pseudomonadati</taxon>
        <taxon>Thermodesulfobacteriota</taxon>
        <taxon>Desulfovibrionia</taxon>
        <taxon>Desulfovibrionales</taxon>
        <taxon>Desulfonatronovibrionaceae</taxon>
        <taxon>Desulfonatronospira</taxon>
    </lineage>
</organism>
<dbReference type="EMBL" id="ACJN02000001">
    <property type="protein sequence ID" value="EFI35375.1"/>
    <property type="molecule type" value="Genomic_DNA"/>
</dbReference>
<dbReference type="eggNOG" id="COG5012">
    <property type="taxonomic scope" value="Bacteria"/>
</dbReference>
<dbReference type="InterPro" id="IPR036724">
    <property type="entry name" value="Cobalamin-bd_sf"/>
</dbReference>
<evidence type="ECO:0000313" key="4">
    <source>
        <dbReference type="EMBL" id="EFI35375.1"/>
    </source>
</evidence>
<dbReference type="Pfam" id="PF02310">
    <property type="entry name" value="B12-binding"/>
    <property type="match status" value="1"/>
</dbReference>
<dbReference type="GO" id="GO:0008705">
    <property type="term" value="F:methionine synthase activity"/>
    <property type="evidence" value="ECO:0007669"/>
    <property type="project" value="TreeGrafter"/>
</dbReference>
<evidence type="ECO:0000259" key="3">
    <source>
        <dbReference type="PROSITE" id="PS51332"/>
    </source>
</evidence>
<dbReference type="GO" id="GO:0031419">
    <property type="term" value="F:cobalamin binding"/>
    <property type="evidence" value="ECO:0007669"/>
    <property type="project" value="InterPro"/>
</dbReference>
<dbReference type="GO" id="GO:0005829">
    <property type="term" value="C:cytosol"/>
    <property type="evidence" value="ECO:0007669"/>
    <property type="project" value="TreeGrafter"/>
</dbReference>
<evidence type="ECO:0000313" key="5">
    <source>
        <dbReference type="Proteomes" id="UP000005496"/>
    </source>
</evidence>
<comment type="caution">
    <text evidence="4">The sequence shown here is derived from an EMBL/GenBank/DDBJ whole genome shotgun (WGS) entry which is preliminary data.</text>
</comment>
<dbReference type="PANTHER" id="PTHR45833">
    <property type="entry name" value="METHIONINE SYNTHASE"/>
    <property type="match status" value="1"/>
</dbReference>
<name>D6SL14_9BACT</name>
<sequence>MEIVRTMEFDTDLVQGYYLFKIRPVTTMITSEIYNNYLQNLLKGNRQECTKIVKDLLDRDVSIYDLYLDLFQTSLYEVGYLWETNRISVATEHMATTITESVLSLAYPRIFAAQHVGRKAVVSCLVNEYHQIGGKMVADIFELNGWDGYFLGANTPVEDLLDIVRDKQPEIVALSMSVYFNMDYLHNVLQRLESELPGQQVIVGGQAFRWGGSDIQDKYSRVQYISSIKELEKMLQQYE</sequence>